<gene>
    <name evidence="4" type="ORF">HG15A2_17530</name>
</gene>
<organism evidence="4 5">
    <name type="scientific">Adhaeretor mobilis</name>
    <dbReference type="NCBI Taxonomy" id="1930276"/>
    <lineage>
        <taxon>Bacteria</taxon>
        <taxon>Pseudomonadati</taxon>
        <taxon>Planctomycetota</taxon>
        <taxon>Planctomycetia</taxon>
        <taxon>Pirellulales</taxon>
        <taxon>Lacipirellulaceae</taxon>
        <taxon>Adhaeretor</taxon>
    </lineage>
</organism>
<keyword evidence="5" id="KW-1185">Reference proteome</keyword>
<proteinExistence type="predicted"/>
<keyword evidence="3" id="KW-0812">Transmembrane</keyword>
<keyword evidence="1" id="KW-0175">Coiled coil</keyword>
<evidence type="ECO:0000256" key="3">
    <source>
        <dbReference type="SAM" id="Phobius"/>
    </source>
</evidence>
<name>A0A517MUB5_9BACT</name>
<dbReference type="RefSeq" id="WP_145059643.1">
    <property type="nucleotide sequence ID" value="NZ_CP036263.1"/>
</dbReference>
<feature type="coiled-coil region" evidence="1">
    <location>
        <begin position="65"/>
        <end position="143"/>
    </location>
</feature>
<evidence type="ECO:0000256" key="2">
    <source>
        <dbReference type="SAM" id="MobiDB-lite"/>
    </source>
</evidence>
<keyword evidence="3" id="KW-1133">Transmembrane helix</keyword>
<dbReference type="AlphaFoldDB" id="A0A517MUB5"/>
<dbReference type="KEGG" id="amob:HG15A2_17530"/>
<feature type="transmembrane region" description="Helical" evidence="3">
    <location>
        <begin position="20"/>
        <end position="38"/>
    </location>
</feature>
<evidence type="ECO:0000256" key="1">
    <source>
        <dbReference type="SAM" id="Coils"/>
    </source>
</evidence>
<evidence type="ECO:0000313" key="5">
    <source>
        <dbReference type="Proteomes" id="UP000319852"/>
    </source>
</evidence>
<dbReference type="Proteomes" id="UP000319852">
    <property type="component" value="Chromosome"/>
</dbReference>
<feature type="region of interest" description="Disordered" evidence="2">
    <location>
        <begin position="557"/>
        <end position="576"/>
    </location>
</feature>
<sequence length="814" mass="89433">MNAKEPSRSHYCGTSSPRWLVGSIALHVCLLLVILFLLRPRSERQITKANSPSVTSVERMEQLSNKVRELKARELNRTVESLEDTLVEIEELASAKTQELREAYPEQTESAADDLTAEHQRALQAQQDANEKLEKAIAAAEADDSQQLTESRDEAIEEQLTAEKALAEMATAQVLAGGPTEAIEQLIELQVNASQQLAAARLNAQEVAAAREGIRQTEGQVTHRQQSIERRQEQLQSIAKELEQRRQELLAAETRIETVKKAQESQTEKLADANAAHQAAGQAVEQTRENVQAAQAKLQEARQGGVKSQQVAAQHALSAALQNEKTKLRQQQNGRTNIAKQQHQAKVAENAIKTAEHRAEVARRRISLSEKRLKETETALANEQRKAVPQESEIHRQRALISTAGEQSKKKLADAIAAQQQAIAASQAFELTAPPASTAATTNLATTQEAFQLARDLERKVAERFKDIRAAELALVQQMTPSEARQMVSVALPERADLDEASLDQNARTQAAMQRNLDALTQANQQAQTMDDFAKSLLAQALGVQQEGLEISLADRQQDAARENNQSAEEQGGAVSDMTAVMAKRSGRQGAESPSPPAQLAGAGGADSPAKIKSTTIGAAQQEAPPSPRDMARAVPARRFSGEGGVPSSGWTYVDTWYILGPFDNAGRANIHKQFPPESLVDLDAKYRSSASDALIGWEFYQSTKAKIAPRHLQSDYVIYYAWTELHFESATDAWIAVGSDDRSDLWINDIRVWSSSDTLKVWRIDEGMRRVRFQAGLNKILYRVENGQGPWAFSLCVSLDQQAAVQPVTSKTN</sequence>
<feature type="region of interest" description="Disordered" evidence="2">
    <location>
        <begin position="583"/>
        <end position="632"/>
    </location>
</feature>
<reference evidence="4 5" key="1">
    <citation type="submission" date="2019-02" db="EMBL/GenBank/DDBJ databases">
        <title>Deep-cultivation of Planctomycetes and their phenomic and genomic characterization uncovers novel biology.</title>
        <authorList>
            <person name="Wiegand S."/>
            <person name="Jogler M."/>
            <person name="Boedeker C."/>
            <person name="Pinto D."/>
            <person name="Vollmers J."/>
            <person name="Rivas-Marin E."/>
            <person name="Kohn T."/>
            <person name="Peeters S.H."/>
            <person name="Heuer A."/>
            <person name="Rast P."/>
            <person name="Oberbeckmann S."/>
            <person name="Bunk B."/>
            <person name="Jeske O."/>
            <person name="Meyerdierks A."/>
            <person name="Storesund J.E."/>
            <person name="Kallscheuer N."/>
            <person name="Luecker S."/>
            <person name="Lage O.M."/>
            <person name="Pohl T."/>
            <person name="Merkel B.J."/>
            <person name="Hornburger P."/>
            <person name="Mueller R.-W."/>
            <person name="Bruemmer F."/>
            <person name="Labrenz M."/>
            <person name="Spormann A.M."/>
            <person name="Op den Camp H."/>
            <person name="Overmann J."/>
            <person name="Amann R."/>
            <person name="Jetten M.S.M."/>
            <person name="Mascher T."/>
            <person name="Medema M.H."/>
            <person name="Devos D.P."/>
            <person name="Kaster A.-K."/>
            <person name="Ovreas L."/>
            <person name="Rohde M."/>
            <person name="Galperin M.Y."/>
            <person name="Jogler C."/>
        </authorList>
    </citation>
    <scope>NUCLEOTIDE SEQUENCE [LARGE SCALE GENOMIC DNA]</scope>
    <source>
        <strain evidence="4 5">HG15A2</strain>
    </source>
</reference>
<accession>A0A517MUB5</accession>
<feature type="coiled-coil region" evidence="1">
    <location>
        <begin position="338"/>
        <end position="386"/>
    </location>
</feature>
<dbReference type="EMBL" id="CP036263">
    <property type="protein sequence ID" value="QDS98473.1"/>
    <property type="molecule type" value="Genomic_DNA"/>
</dbReference>
<keyword evidence="3" id="KW-0472">Membrane</keyword>
<feature type="coiled-coil region" evidence="1">
    <location>
        <begin position="225"/>
        <end position="304"/>
    </location>
</feature>
<dbReference type="OrthoDB" id="236788at2"/>
<protein>
    <submittedName>
        <fullName evidence="4">Uncharacterized protein</fullName>
    </submittedName>
</protein>
<evidence type="ECO:0000313" key="4">
    <source>
        <dbReference type="EMBL" id="QDS98473.1"/>
    </source>
</evidence>